<dbReference type="OrthoDB" id="2049670at2"/>
<keyword evidence="3" id="KW-1185">Reference proteome</keyword>
<evidence type="ECO:0000313" key="3">
    <source>
        <dbReference type="Proteomes" id="UP000291269"/>
    </source>
</evidence>
<feature type="transmembrane region" description="Helical" evidence="1">
    <location>
        <begin position="127"/>
        <end position="147"/>
    </location>
</feature>
<feature type="transmembrane region" description="Helical" evidence="1">
    <location>
        <begin position="48"/>
        <end position="75"/>
    </location>
</feature>
<dbReference type="EMBL" id="SDOZ01000004">
    <property type="protein sequence ID" value="RXZ58040.1"/>
    <property type="molecule type" value="Genomic_DNA"/>
</dbReference>
<dbReference type="AlphaFoldDB" id="A0A4V1QUN4"/>
<organism evidence="2 3">
    <name type="scientific">Candidatus Borkfalkia ceftriaxoniphila</name>
    <dbReference type="NCBI Taxonomy" id="2508949"/>
    <lineage>
        <taxon>Bacteria</taxon>
        <taxon>Bacillati</taxon>
        <taxon>Bacillota</taxon>
        <taxon>Clostridia</taxon>
        <taxon>Christensenellales</taxon>
        <taxon>Christensenellaceae</taxon>
        <taxon>Candidatus Borkfalkia</taxon>
    </lineage>
</organism>
<keyword evidence="1" id="KW-1133">Transmembrane helix</keyword>
<protein>
    <submittedName>
        <fullName evidence="2">ECF transporter S component</fullName>
    </submittedName>
</protein>
<sequence>MEVIMKKKAFFTSRNITFLAVLLALVIVLQIFGGYIKIGPVNFTLTLVPIVLGAVMLGPLAGLILGFAFGLVTLINGVVGNDVFTFYLFSQQPVFTTVLCFVKAIAAGLAASYAYRLIVKKNQYAAVFTAAIVAPVVNTGLFILGGLMMSGTIAGFMQSVGNTASVVYFLIIGCAGINFLVELGLNLVAAPALYRVSGLFIKSPAAEDTDENPLSEPRKIG</sequence>
<feature type="transmembrane region" description="Helical" evidence="1">
    <location>
        <begin position="16"/>
        <end position="36"/>
    </location>
</feature>
<keyword evidence="1" id="KW-0812">Transmembrane</keyword>
<dbReference type="InterPro" id="IPR024529">
    <property type="entry name" value="ECF_trnsprt_substrate-spec"/>
</dbReference>
<dbReference type="Pfam" id="PF12822">
    <property type="entry name" value="ECF_trnsprt"/>
    <property type="match status" value="1"/>
</dbReference>
<dbReference type="Proteomes" id="UP000291269">
    <property type="component" value="Unassembled WGS sequence"/>
</dbReference>
<comment type="caution">
    <text evidence="2">The sequence shown here is derived from an EMBL/GenBank/DDBJ whole genome shotgun (WGS) entry which is preliminary data.</text>
</comment>
<reference evidence="2 3" key="1">
    <citation type="journal article" date="2019" name="Gut">
        <title>Antibiotics-induced monodominance of a novel gut bacterial order.</title>
        <authorList>
            <person name="Hildebrand F."/>
            <person name="Moitinho-Silva L."/>
            <person name="Blasche S."/>
            <person name="Jahn M.T."/>
            <person name="Gossmann T.I."/>
            <person name="Heuerta-Cepas J."/>
            <person name="Hercog R."/>
            <person name="Luetge M."/>
            <person name="Bahram M."/>
            <person name="Pryszlak A."/>
            <person name="Alves R.J."/>
            <person name="Waszak S.M."/>
            <person name="Zhu A."/>
            <person name="Ye L."/>
            <person name="Costea P.I."/>
            <person name="Aalvink S."/>
            <person name="Belzer C."/>
            <person name="Forslund S.K."/>
            <person name="Sunagawa S."/>
            <person name="Hentschel U."/>
            <person name="Merten C."/>
            <person name="Patil K.R."/>
            <person name="Benes V."/>
            <person name="Bork P."/>
        </authorList>
    </citation>
    <scope>NUCLEOTIDE SEQUENCE [LARGE SCALE GENOMIC DNA]</scope>
    <source>
        <strain evidence="2 3">HDS1380</strain>
    </source>
</reference>
<evidence type="ECO:0000256" key="1">
    <source>
        <dbReference type="SAM" id="Phobius"/>
    </source>
</evidence>
<dbReference type="GO" id="GO:0022857">
    <property type="term" value="F:transmembrane transporter activity"/>
    <property type="evidence" value="ECO:0007669"/>
    <property type="project" value="InterPro"/>
</dbReference>
<feature type="transmembrane region" description="Helical" evidence="1">
    <location>
        <begin position="95"/>
        <end position="115"/>
    </location>
</feature>
<accession>A0A4V1QUN4</accession>
<gene>
    <name evidence="2" type="ORF">ESZ91_10290</name>
</gene>
<evidence type="ECO:0000313" key="2">
    <source>
        <dbReference type="EMBL" id="RXZ58040.1"/>
    </source>
</evidence>
<proteinExistence type="predicted"/>
<dbReference type="Gene3D" id="1.10.1760.20">
    <property type="match status" value="1"/>
</dbReference>
<feature type="transmembrane region" description="Helical" evidence="1">
    <location>
        <begin position="167"/>
        <end position="194"/>
    </location>
</feature>
<keyword evidence="1" id="KW-0472">Membrane</keyword>
<name>A0A4V1QUN4_9FIRM</name>